<keyword evidence="3" id="KW-1185">Reference proteome</keyword>
<proteinExistence type="predicted"/>
<accession>A0A9X9E337</accession>
<sequence length="199" mass="21613">MNKAATTTARTAATKPNAVNTPKAAPVAKPVDLMASILADDKLDDLIAKVIKASTTLQDQIQKVAIAIMAHAYKHGDYSRANTLVTGLGSGVRRAALVEWFFKAGLKVNETTQAFDGWQGAGFIEKHWERITATKWYDCKPEQVWAGFDLNAELARIIKRAEGANAKAEQLRQAGKEIPQDALKIDAETLSKLRGLVVA</sequence>
<feature type="region of interest" description="Disordered" evidence="1">
    <location>
        <begin position="1"/>
        <end position="21"/>
    </location>
</feature>
<name>A0A9X9E337_9CAUD</name>
<feature type="compositionally biased region" description="Low complexity" evidence="1">
    <location>
        <begin position="1"/>
        <end position="14"/>
    </location>
</feature>
<organism evidence="2 3">
    <name type="scientific">Aeromonas phage yong1</name>
    <dbReference type="NCBI Taxonomy" id="2924882"/>
    <lineage>
        <taxon>Viruses</taxon>
        <taxon>Duplodnaviria</taxon>
        <taxon>Heunggongvirae</taxon>
        <taxon>Uroviricota</taxon>
        <taxon>Caudoviricetes</taxon>
        <taxon>Autographivirales</taxon>
        <taxon>Autonotataviridae</taxon>
        <taxon>Melnykvirinae</taxon>
        <taxon>Ahphunavirus</taxon>
        <taxon>Ahphunavirus yong1</taxon>
    </lineage>
</organism>
<reference evidence="2 3" key="1">
    <citation type="submission" date="2022-02" db="EMBL/GenBank/DDBJ databases">
        <title>Characterization of Aeromonas phage yong1 and its protective effects against Aeromonas hydrophila in brocade carp (Cyprinus aka Koi).</title>
        <authorList>
            <person name="Pan L."/>
            <person name="Li D."/>
            <person name="Lin W."/>
            <person name="Liu W."/>
            <person name="Qu C."/>
            <person name="Qian M."/>
            <person name="Cai R."/>
            <person name="Wang F."/>
            <person name="Zhou Q."/>
            <person name="Tong Y."/>
        </authorList>
    </citation>
    <scope>NUCLEOTIDE SEQUENCE [LARGE SCALE GENOMIC DNA]</scope>
</reference>
<evidence type="ECO:0000313" key="3">
    <source>
        <dbReference type="Proteomes" id="UP001164315"/>
    </source>
</evidence>
<evidence type="ECO:0000313" key="2">
    <source>
        <dbReference type="EMBL" id="UPI11678.1"/>
    </source>
</evidence>
<dbReference type="Proteomes" id="UP001164315">
    <property type="component" value="Segment"/>
</dbReference>
<protein>
    <submittedName>
        <fullName evidence="2">Uncharacterized protein</fullName>
    </submittedName>
</protein>
<dbReference type="EMBL" id="OM654404">
    <property type="protein sequence ID" value="UPI11678.1"/>
    <property type="molecule type" value="Genomic_DNA"/>
</dbReference>
<evidence type="ECO:0000256" key="1">
    <source>
        <dbReference type="SAM" id="MobiDB-lite"/>
    </source>
</evidence>